<reference evidence="3" key="1">
    <citation type="submission" date="2016-10" db="EMBL/GenBank/DDBJ databases">
        <authorList>
            <person name="Varghese N."/>
            <person name="Submissions S."/>
        </authorList>
    </citation>
    <scope>NUCLEOTIDE SEQUENCE [LARGE SCALE GENOMIC DNA]</scope>
    <source>
        <strain evidence="3">CGMCC 1.9230</strain>
    </source>
</reference>
<evidence type="ECO:0000313" key="3">
    <source>
        <dbReference type="Proteomes" id="UP000236737"/>
    </source>
</evidence>
<organism evidence="2 3">
    <name type="scientific">Flavobacterium urumqiense</name>
    <dbReference type="NCBI Taxonomy" id="935224"/>
    <lineage>
        <taxon>Bacteria</taxon>
        <taxon>Pseudomonadati</taxon>
        <taxon>Bacteroidota</taxon>
        <taxon>Flavobacteriia</taxon>
        <taxon>Flavobacteriales</taxon>
        <taxon>Flavobacteriaceae</taxon>
        <taxon>Flavobacterium</taxon>
    </lineage>
</organism>
<feature type="signal peptide" evidence="1">
    <location>
        <begin position="1"/>
        <end position="19"/>
    </location>
</feature>
<gene>
    <name evidence="2" type="ORF">SAMN04488130_101126</name>
</gene>
<evidence type="ECO:0000313" key="2">
    <source>
        <dbReference type="EMBL" id="SEF44662.1"/>
    </source>
</evidence>
<keyword evidence="1" id="KW-0732">Signal</keyword>
<sequence length="416" mass="45420">MIKKIIISACLLLSLVSIAQEGTSSPYSFYGIGDIRFKGTLENRSMAGVAVEQDSIHINLENPASFSSLKLTTFSMGGTDGTKTLKTNTESANARRTTLDYLAVGLPLGKFGLGFGLIPYSSVGYRIQKLSSEVGETNKRLSGTGGLNKVFLGIGYKITPNFSIGADANYNFGKIETNSLEIITNVPLGTRELNTAELSGVNFNIGTMYQTKISKKLSLYSSLNYTVEGTLTSKNTRNISTVVYNSTFDLSVVDSYGEQKTQSDVRYPSKISFGMGIGESRKWLLGGKIAYQKTYGQENTYNKASNVGYGRFGSVSLGGYYIPNYNSFSSYTKRIVYRGGLKYEKTGLMINSESINDMGLTLGVGLPITGSFSNVNLGFELGKKGTTNVNLVQENYANFSVSFSLNDKWFEKRKFN</sequence>
<keyword evidence="3" id="KW-1185">Reference proteome</keyword>
<dbReference type="RefSeq" id="WP_103998304.1">
    <property type="nucleotide sequence ID" value="NZ_FNVP01000001.1"/>
</dbReference>
<dbReference type="Proteomes" id="UP000236737">
    <property type="component" value="Unassembled WGS sequence"/>
</dbReference>
<dbReference type="SUPFAM" id="SSF56935">
    <property type="entry name" value="Porins"/>
    <property type="match status" value="1"/>
</dbReference>
<dbReference type="OrthoDB" id="1491239at2"/>
<protein>
    <submittedName>
        <fullName evidence="2">Long-chain fatty acid transport protein</fullName>
    </submittedName>
</protein>
<dbReference type="AlphaFoldDB" id="A0A1H5S224"/>
<dbReference type="EMBL" id="FNVP01000001">
    <property type="protein sequence ID" value="SEF44662.1"/>
    <property type="molecule type" value="Genomic_DNA"/>
</dbReference>
<feature type="chain" id="PRO_5009283553" evidence="1">
    <location>
        <begin position="20"/>
        <end position="416"/>
    </location>
</feature>
<dbReference type="Gene3D" id="2.40.160.60">
    <property type="entry name" value="Outer membrane protein transport protein (OMPP1/FadL/TodX)"/>
    <property type="match status" value="1"/>
</dbReference>
<evidence type="ECO:0000256" key="1">
    <source>
        <dbReference type="SAM" id="SignalP"/>
    </source>
</evidence>
<proteinExistence type="predicted"/>
<name>A0A1H5S224_9FLAO</name>
<accession>A0A1H5S224</accession>